<organism evidence="2 3">
    <name type="scientific">Aquimarina brevivitae</name>
    <dbReference type="NCBI Taxonomy" id="323412"/>
    <lineage>
        <taxon>Bacteria</taxon>
        <taxon>Pseudomonadati</taxon>
        <taxon>Bacteroidota</taxon>
        <taxon>Flavobacteriia</taxon>
        <taxon>Flavobacteriales</taxon>
        <taxon>Flavobacteriaceae</taxon>
        <taxon>Aquimarina</taxon>
    </lineage>
</organism>
<dbReference type="AlphaFoldDB" id="A0A4Q7PHS9"/>
<accession>A0A4Q7PHS9</accession>
<dbReference type="EMBL" id="SGXE01000001">
    <property type="protein sequence ID" value="RZT00152.1"/>
    <property type="molecule type" value="Genomic_DNA"/>
</dbReference>
<dbReference type="Gene3D" id="3.40.50.1110">
    <property type="entry name" value="SGNH hydrolase"/>
    <property type="match status" value="1"/>
</dbReference>
<dbReference type="RefSeq" id="WP_130285946.1">
    <property type="nucleotide sequence ID" value="NZ_SGXE01000001.1"/>
</dbReference>
<keyword evidence="1" id="KW-1133">Transmembrane helix</keyword>
<reference evidence="2 3" key="1">
    <citation type="submission" date="2019-02" db="EMBL/GenBank/DDBJ databases">
        <title>Genomic Encyclopedia of Type Strains, Phase IV (KMG-IV): sequencing the most valuable type-strain genomes for metagenomic binning, comparative biology and taxonomic classification.</title>
        <authorList>
            <person name="Goeker M."/>
        </authorList>
    </citation>
    <scope>NUCLEOTIDE SEQUENCE [LARGE SCALE GENOMIC DNA]</scope>
    <source>
        <strain evidence="2 3">DSM 17196</strain>
    </source>
</reference>
<evidence type="ECO:0000313" key="2">
    <source>
        <dbReference type="EMBL" id="RZT00152.1"/>
    </source>
</evidence>
<dbReference type="SUPFAM" id="SSF52266">
    <property type="entry name" value="SGNH hydrolase"/>
    <property type="match status" value="1"/>
</dbReference>
<name>A0A4Q7PHS9_9FLAO</name>
<dbReference type="Gene3D" id="2.60.120.1360">
    <property type="match status" value="1"/>
</dbReference>
<dbReference type="GO" id="GO:0016788">
    <property type="term" value="F:hydrolase activity, acting on ester bonds"/>
    <property type="evidence" value="ECO:0007669"/>
    <property type="project" value="UniProtKB-ARBA"/>
</dbReference>
<gene>
    <name evidence="2" type="ORF">EV197_1385</name>
</gene>
<evidence type="ECO:0000313" key="3">
    <source>
        <dbReference type="Proteomes" id="UP000292262"/>
    </source>
</evidence>
<keyword evidence="1" id="KW-0472">Membrane</keyword>
<keyword evidence="1" id="KW-0812">Transmembrane</keyword>
<dbReference type="InterPro" id="IPR036514">
    <property type="entry name" value="SGNH_hydro_sf"/>
</dbReference>
<proteinExistence type="predicted"/>
<comment type="caution">
    <text evidence="2">The sequence shown here is derived from an EMBL/GenBank/DDBJ whole genome shotgun (WGS) entry which is preliminary data.</text>
</comment>
<feature type="transmembrane region" description="Helical" evidence="1">
    <location>
        <begin position="6"/>
        <end position="25"/>
    </location>
</feature>
<keyword evidence="3" id="KW-1185">Reference proteome</keyword>
<dbReference type="OrthoDB" id="9810515at2"/>
<sequence>MKIKPIQIALFMIFLLGGLFGLMFLSQEGVIQNNRAPEDGFSVEGVAVKYPTYKSFLQLEKDTAVTRKDIVKVTKTVQPLEEEPENDIDVVSETPSKKDSLQRPDFTKIDTTQLVRIKYPDNNFDFVAELQQKLSSQNCRIIHYGDSQLEGDRITAYLRNRLQRLYGGSGPGFIPVKPVYRQISAKVVPSEHWERYAFFDPTQDKLEHKKYGTYLSYSRFTKDFGATIDSTLLDSLPLIKAAVTIGKSSKSYAKLRKFTDIGLHYGNASQPIKISVYNFEKLIREDTLISDGRYHEYKIRTAATPENLRIELEGKVSADFYGLTLDGISGVKMDNVAMRGASGTIFSRTKASHFSRMASNLDPKIMILQYGGNTVPYLKDSTEVNNYAKYMASQINWLRRRTKDVHFIFIGPTDMCIPINGKMQTYPLLPYLNKKLMETALANNVAYWSMYHAMGGRGSMQYWVDEKLAAGDYTHFTWKGTKIISELFFTALYLDLKKEEDNDT</sequence>
<evidence type="ECO:0000256" key="1">
    <source>
        <dbReference type="SAM" id="Phobius"/>
    </source>
</evidence>
<dbReference type="Proteomes" id="UP000292262">
    <property type="component" value="Unassembled WGS sequence"/>
</dbReference>
<keyword evidence="2" id="KW-0378">Hydrolase</keyword>
<protein>
    <submittedName>
        <fullName evidence="2">GDSL-like lipase/acylhydrolase family protein</fullName>
    </submittedName>
</protein>